<feature type="transmembrane region" description="Helical" evidence="1">
    <location>
        <begin position="59"/>
        <end position="79"/>
    </location>
</feature>
<feature type="transmembrane region" description="Helical" evidence="1">
    <location>
        <begin position="6"/>
        <end position="24"/>
    </location>
</feature>
<reference evidence="2 3" key="1">
    <citation type="submission" date="2023-07" db="EMBL/GenBank/DDBJ databases">
        <title>Sequencing the genomes of 1000 actinobacteria strains.</title>
        <authorList>
            <person name="Klenk H.-P."/>
        </authorList>
    </citation>
    <scope>NUCLEOTIDE SEQUENCE [LARGE SCALE GENOMIC DNA]</scope>
    <source>
        <strain evidence="2 3">DSM 22966</strain>
    </source>
</reference>
<proteinExistence type="predicted"/>
<sequence length="145" mass="15792">MDPMLLILPGGLIQGALIVVATCYSGSGKKAARNDLLGIRLWSTLFSDEAWRAGHRAGIFYSWLLASVAVVSLAVGIWLVQWDPPPSDLIVSFYTLGTLVTTLVVTGLMILRAHQAAKKVAIEQVLVEEGEEIDALLEQEYEKDP</sequence>
<dbReference type="RefSeq" id="WP_310170707.1">
    <property type="nucleotide sequence ID" value="NZ_BAABHE010000002.1"/>
</dbReference>
<dbReference type="EMBL" id="JAVDYJ010000001">
    <property type="protein sequence ID" value="MDR7346148.1"/>
    <property type="molecule type" value="Genomic_DNA"/>
</dbReference>
<evidence type="ECO:0000313" key="2">
    <source>
        <dbReference type="EMBL" id="MDR7346148.1"/>
    </source>
</evidence>
<evidence type="ECO:0008006" key="4">
    <source>
        <dbReference type="Google" id="ProtNLM"/>
    </source>
</evidence>
<gene>
    <name evidence="2" type="ORF">J2S62_000405</name>
</gene>
<feature type="transmembrane region" description="Helical" evidence="1">
    <location>
        <begin position="91"/>
        <end position="111"/>
    </location>
</feature>
<dbReference type="InterPro" id="IPR025962">
    <property type="entry name" value="SdpI/YhfL"/>
</dbReference>
<evidence type="ECO:0000313" key="3">
    <source>
        <dbReference type="Proteomes" id="UP001183794"/>
    </source>
</evidence>
<keyword evidence="1" id="KW-0472">Membrane</keyword>
<dbReference type="Proteomes" id="UP001183794">
    <property type="component" value="Unassembled WGS sequence"/>
</dbReference>
<keyword evidence="3" id="KW-1185">Reference proteome</keyword>
<evidence type="ECO:0000256" key="1">
    <source>
        <dbReference type="SAM" id="Phobius"/>
    </source>
</evidence>
<name>A0ABU2AXR3_9MICC</name>
<protein>
    <recommendedName>
        <fullName evidence="4">SdpI family protein</fullName>
    </recommendedName>
</protein>
<dbReference type="Pfam" id="PF13630">
    <property type="entry name" value="SdpI"/>
    <property type="match status" value="1"/>
</dbReference>
<keyword evidence="1" id="KW-1133">Transmembrane helix</keyword>
<keyword evidence="1" id="KW-0812">Transmembrane</keyword>
<accession>A0ABU2AXR3</accession>
<organism evidence="2 3">
    <name type="scientific">Enteractinococcus fodinae</name>
    <dbReference type="NCBI Taxonomy" id="684663"/>
    <lineage>
        <taxon>Bacteria</taxon>
        <taxon>Bacillati</taxon>
        <taxon>Actinomycetota</taxon>
        <taxon>Actinomycetes</taxon>
        <taxon>Micrococcales</taxon>
        <taxon>Micrococcaceae</taxon>
    </lineage>
</organism>
<comment type="caution">
    <text evidence="2">The sequence shown here is derived from an EMBL/GenBank/DDBJ whole genome shotgun (WGS) entry which is preliminary data.</text>
</comment>